<proteinExistence type="predicted"/>
<gene>
    <name evidence="2" type="ORF">NV381_35775</name>
</gene>
<organism evidence="2 3">
    <name type="scientific">Paenibacillus radicis</name>
    <name type="common">ex Xue et al. 2023</name>
    <dbReference type="NCBI Taxonomy" id="2972489"/>
    <lineage>
        <taxon>Bacteria</taxon>
        <taxon>Bacillati</taxon>
        <taxon>Bacillota</taxon>
        <taxon>Bacilli</taxon>
        <taxon>Bacillales</taxon>
        <taxon>Paenibacillaceae</taxon>
        <taxon>Paenibacillus</taxon>
    </lineage>
</organism>
<accession>A0ABT1YTP7</accession>
<feature type="signal peptide" evidence="1">
    <location>
        <begin position="1"/>
        <end position="18"/>
    </location>
</feature>
<evidence type="ECO:0000313" key="3">
    <source>
        <dbReference type="Proteomes" id="UP001300012"/>
    </source>
</evidence>
<evidence type="ECO:0000256" key="1">
    <source>
        <dbReference type="SAM" id="SignalP"/>
    </source>
</evidence>
<evidence type="ECO:0008006" key="4">
    <source>
        <dbReference type="Google" id="ProtNLM"/>
    </source>
</evidence>
<dbReference type="PROSITE" id="PS51257">
    <property type="entry name" value="PROKAR_LIPOPROTEIN"/>
    <property type="match status" value="1"/>
</dbReference>
<keyword evidence="1" id="KW-0732">Signal</keyword>
<reference evidence="2 3" key="1">
    <citation type="submission" date="2022-08" db="EMBL/GenBank/DDBJ databases">
        <title>Paenibacillus endoradicis sp. nov., Paenibacillus radicibacter sp. nov and Paenibacillus pararadicis sp. nov., three cold-adapted plant growth-promoting bacteria isolated from root of Larix gmelinii in Great Khingan.</title>
        <authorList>
            <person name="Xue H."/>
        </authorList>
    </citation>
    <scope>NUCLEOTIDE SEQUENCE [LARGE SCALE GENOMIC DNA]</scope>
    <source>
        <strain evidence="2 3">N5-1-1-5</strain>
    </source>
</reference>
<feature type="chain" id="PRO_5046979195" description="Lipoprotein" evidence="1">
    <location>
        <begin position="19"/>
        <end position="181"/>
    </location>
</feature>
<dbReference type="EMBL" id="JANQBD010000046">
    <property type="protein sequence ID" value="MCR8636549.1"/>
    <property type="molecule type" value="Genomic_DNA"/>
</dbReference>
<dbReference type="Proteomes" id="UP001300012">
    <property type="component" value="Unassembled WGS sequence"/>
</dbReference>
<comment type="caution">
    <text evidence="2">The sequence shown here is derived from an EMBL/GenBank/DDBJ whole genome shotgun (WGS) entry which is preliminary data.</text>
</comment>
<protein>
    <recommendedName>
        <fullName evidence="4">Lipoprotein</fullName>
    </recommendedName>
</protein>
<evidence type="ECO:0000313" key="2">
    <source>
        <dbReference type="EMBL" id="MCR8636549.1"/>
    </source>
</evidence>
<sequence>MKRNFTLIIMLLSLFALAGCGGGPKADVPIFMMAQNGVPNEIADKLQADLKTKVGEAPTVSVLTTPIFSMEKLIVEIAAGDNGILIVPMEQFKAIGQQGGYVSLDAVAKVEDFPEGVLELPVDSKDSKEGKKEKHLYGIPLEHTKWFTDLKVNGKDLVAFVPANAKNQDKVMQVIKVIAQK</sequence>
<name>A0ABT1YTP7_9BACL</name>
<dbReference type="RefSeq" id="WP_258218047.1">
    <property type="nucleotide sequence ID" value="NZ_JANQBD010000046.1"/>
</dbReference>
<keyword evidence="3" id="KW-1185">Reference proteome</keyword>